<protein>
    <submittedName>
        <fullName evidence="2">Uncharacterized protein</fullName>
    </submittedName>
</protein>
<feature type="transmembrane region" description="Helical" evidence="1">
    <location>
        <begin position="82"/>
        <end position="101"/>
    </location>
</feature>
<dbReference type="Proteomes" id="UP000002892">
    <property type="component" value="Chromosome"/>
</dbReference>
<dbReference type="InterPro" id="IPR046739">
    <property type="entry name" value="DUF6789"/>
</dbReference>
<sequence>MVVGLLGGLIGALSMDLSNFILWRNNKTEGLYGHLAGSMIMRPGKLKQGKNFIVGEILHVTVGSVIGLILTAVFRVFGKDHYFIKGGFLATVTWGFLYNFGQKMNFYRLKPHLTKSSYASILHHLIYGLVTSKVIVFFADPNMFSSKKSNEVSYEQEVNPNLSIVE</sequence>
<dbReference type="Pfam" id="PF20587">
    <property type="entry name" value="DUF6789"/>
    <property type="match status" value="1"/>
</dbReference>
<keyword evidence="1" id="KW-1133">Transmembrane helix</keyword>
<proteinExistence type="predicted"/>
<reference evidence="2 3" key="1">
    <citation type="journal article" date="2012" name="J. Bacteriol.">
        <title>Complete genome sequences of Desulfosporosinus orientis DSM765T, Desulfosporosinus youngiae DSM17734T, Desulfosporosinus meridiei DSM13257T, and Desulfosporosinus acidiphilus DSM22704T.</title>
        <authorList>
            <person name="Pester M."/>
            <person name="Brambilla E."/>
            <person name="Alazard D."/>
            <person name="Rattei T."/>
            <person name="Weinmaier T."/>
            <person name="Han J."/>
            <person name="Lucas S."/>
            <person name="Lapidus A."/>
            <person name="Cheng J.F."/>
            <person name="Goodwin L."/>
            <person name="Pitluck S."/>
            <person name="Peters L."/>
            <person name="Ovchinnikova G."/>
            <person name="Teshima H."/>
            <person name="Detter J.C."/>
            <person name="Han C.S."/>
            <person name="Tapia R."/>
            <person name="Land M.L."/>
            <person name="Hauser L."/>
            <person name="Kyrpides N.C."/>
            <person name="Ivanova N.N."/>
            <person name="Pagani I."/>
            <person name="Huntmann M."/>
            <person name="Wei C.L."/>
            <person name="Davenport K.W."/>
            <person name="Daligault H."/>
            <person name="Chain P.S."/>
            <person name="Chen A."/>
            <person name="Mavromatis K."/>
            <person name="Markowitz V."/>
            <person name="Szeto E."/>
            <person name="Mikhailova N."/>
            <person name="Pati A."/>
            <person name="Wagner M."/>
            <person name="Woyke T."/>
            <person name="Ollivier B."/>
            <person name="Klenk H.P."/>
            <person name="Spring S."/>
            <person name="Loy A."/>
        </authorList>
    </citation>
    <scope>NUCLEOTIDE SEQUENCE [LARGE SCALE GENOMIC DNA]</scope>
    <source>
        <strain evidence="3">DSM 22704 / JCM 16185 / SJ4</strain>
    </source>
</reference>
<keyword evidence="3" id="KW-1185">Reference proteome</keyword>
<dbReference type="EMBL" id="CP003639">
    <property type="protein sequence ID" value="AFM40627.1"/>
    <property type="molecule type" value="Genomic_DNA"/>
</dbReference>
<organism evidence="2 3">
    <name type="scientific">Desulfosporosinus acidiphilus (strain DSM 22704 / JCM 16185 / SJ4)</name>
    <dbReference type="NCBI Taxonomy" id="646529"/>
    <lineage>
        <taxon>Bacteria</taxon>
        <taxon>Bacillati</taxon>
        <taxon>Bacillota</taxon>
        <taxon>Clostridia</taxon>
        <taxon>Eubacteriales</taxon>
        <taxon>Desulfitobacteriaceae</taxon>
        <taxon>Desulfosporosinus</taxon>
    </lineage>
</organism>
<evidence type="ECO:0000313" key="2">
    <source>
        <dbReference type="EMBL" id="AFM40627.1"/>
    </source>
</evidence>
<keyword evidence="1" id="KW-0812">Transmembrane</keyword>
<dbReference type="KEGG" id="dai:Desaci_1625"/>
<feature type="transmembrane region" description="Helical" evidence="1">
    <location>
        <begin position="57"/>
        <end position="77"/>
    </location>
</feature>
<evidence type="ECO:0000313" key="3">
    <source>
        <dbReference type="Proteomes" id="UP000002892"/>
    </source>
</evidence>
<dbReference type="eggNOG" id="ENOG502ZXY8">
    <property type="taxonomic scope" value="Bacteria"/>
</dbReference>
<keyword evidence="1" id="KW-0472">Membrane</keyword>
<dbReference type="AlphaFoldDB" id="I4D4A3"/>
<feature type="transmembrane region" description="Helical" evidence="1">
    <location>
        <begin position="121"/>
        <end position="139"/>
    </location>
</feature>
<dbReference type="HOGENOM" id="CLU_117548_0_0_9"/>
<name>I4D4A3_DESAJ</name>
<gene>
    <name evidence="2" type="ordered locus">Desaci_1625</name>
</gene>
<evidence type="ECO:0000256" key="1">
    <source>
        <dbReference type="SAM" id="Phobius"/>
    </source>
</evidence>
<accession>I4D4A3</accession>